<feature type="compositionally biased region" description="Polar residues" evidence="3">
    <location>
        <begin position="1122"/>
        <end position="1143"/>
    </location>
</feature>
<dbReference type="InterPro" id="IPR002048">
    <property type="entry name" value="EF_hand_dom"/>
</dbReference>
<name>Q233Z1_TETTS</name>
<dbReference type="RefSeq" id="XP_001012357.2">
    <property type="nucleotide sequence ID" value="XM_001012357.2"/>
</dbReference>
<feature type="region of interest" description="Disordered" evidence="3">
    <location>
        <begin position="86"/>
        <end position="110"/>
    </location>
</feature>
<feature type="region of interest" description="Disordered" evidence="3">
    <location>
        <begin position="1840"/>
        <end position="1877"/>
    </location>
</feature>
<dbReference type="OrthoDB" id="313497at2759"/>
<dbReference type="Gene3D" id="1.10.238.10">
    <property type="entry name" value="EF-hand"/>
    <property type="match status" value="1"/>
</dbReference>
<feature type="compositionally biased region" description="Low complexity" evidence="3">
    <location>
        <begin position="92"/>
        <end position="110"/>
    </location>
</feature>
<organism evidence="5 6">
    <name type="scientific">Tetrahymena thermophila (strain SB210)</name>
    <dbReference type="NCBI Taxonomy" id="312017"/>
    <lineage>
        <taxon>Eukaryota</taxon>
        <taxon>Sar</taxon>
        <taxon>Alveolata</taxon>
        <taxon>Ciliophora</taxon>
        <taxon>Intramacronucleata</taxon>
        <taxon>Oligohymenophorea</taxon>
        <taxon>Hymenostomatida</taxon>
        <taxon>Tetrahymenina</taxon>
        <taxon>Tetrahymenidae</taxon>
        <taxon>Tetrahymena</taxon>
    </lineage>
</organism>
<sequence>MSDETNQPKSNTVSSSASKTQNLRPMQQSHSQSNRNQENSQIAKKQIRNLELIQKNNSEGQAPSSQQQINNQRTSLRQITSPRNLLGQVLPNSNNGSLLSQKSQNSNNLSKTQTNQAFQFFIPQKVDQYLMSQSDGINRNQSLQGSSKNINIRQSQTSYQSKRTNYQLPNEVLSNENIQDEEEDKKNQITDNNYFISSSIQRFKNSYHNPPTNTFSNSKSNIQNHQNVSNLQENQLLINSPTQLKFNQTFNQQQTSTYRVGFISPTKEDITKRQQLIQENSNNNQFIKQKMKNITQFLQIGAQHANSSQMYSSVNQSAISLKNTTNNNSIINNLKIEVKPNTNLTNSQFNSSSNNSTCFGNKPVEYKRNNIQSEGVQYKIKRSYPSSSQIKFDKPPNIQEFIDRELYKKKKSEASSTSKKNELDQLNGLKQNQLVDEKLNQKINSRITPFVVPQNLNNFEKQEFDKIENVGFINYIRTIFVDCEYMYKDEIQKQLIQLTNLFESEQYQNDSSNQTLDTPKCSSSQQQNNLKQILKTSDFREIKKQVEKLLCVEVVKKKDRKTSELQFLIEQTQSFQDILREGIKRCAEQLNSDCKNLILELVSSVLLLQTKKHMMVEKKKRDDMILFLGGLKDKEKEFKINIFGNEQDVEAFRFKMGELGEENKQLEKQLKQMTEKYNQLNQTFLKQRRVSTIIKNEYLNLRNENNNLNERLSYKQEGQDKKASKTQIFDQTCSSKAIFGFQQSNTLVDAQKSNQNPQQNKRNSIEVNHFLGLELKQTTEKLNENQQKDNPNQILLQIPTSPILKQDKTSPNTQTAKSQSDLKKQIENLQADQQDINEDDEDENDCDIEEILRDVQKITKVENHDVLIKEVKENIPVLFYNQECQTDPKITNPKATMVSSSIQTELQLLDPQLDQILDNERIKQIAQQEELKQQLLNISGISESENVNNISEINNKSVLLGDEVNQSNSHINTKQIFQRVKQRISIVRLIRGLPINKIKKPINKQEIENFTEKIHVLKNFLDSDCPESNDSAEEDQSEEEIEEDEVNLQNSRTKVKINEETPSSNKNITKIALRTQRKSRYFSSVPGGTPINQTRDNSVASSPTKKSQQQQPSTSTQNKTPNNTKSSRQQNLQQDLQISTFARSQNQQEEESSNSQIQINTNESYKGINKKSKIKEANRILRDNKQELKEQILQVVKLYNLESEKSSNYEESIKQLIEIMQELFNFTYKIFNHVQKTQKDSYKSVVEQFFQQFTSIRWRLPKEIDQKFEEDLFPQEALKKKLQMKKQKQQNSKSNALRLNFNTNKVAQKLTVQDKSIHSGVVLTKKVREIGLPKKFNGFLPLKSVLKQITQIYEDRIRQIRESRLSPDTEMCIFVFNKFIHQYGFKNVAEQKYLHFLMNILNYQQIFRVNLFGKLIGVFSRDDENYSIEEMDKYISCWHFLIRGSTMGSAIPFNESDLRIYTHYLRALDLLKVKLEKILPQEQINDLRAFIEQTKEFEAKQTTKLVIDVDQLLSRVLAKYRQTMNSTKVYVKNAFLACDLDGNGSINLNEFLTLFRHIEADKFSFSKAFKMFESNADIITENEKCLSFQKFTALCLQNHLFLDAAQRKFIGVRDNYEIETKFLELKEDWPNEKVIIMNYVESLKPFVQIETYEVWRDVLLVLQDRILKNEKKTKDNNGGGGSAYQSEQKISSINNSLRRINSQENIVSSENIQNEFEFNLIPILIAHKLLKQELKRLIEVGQNEDIQDINSDSNEDEVNEYEIYENDSLQSAQDIQQSDQKNKKNYNTEDDQLSIDTPASFAAKKRQILKQHQHQQNSQANAPKIETSDPQIYQFSEIQVVRESPSSSQQKRMKTNQSNNFNNSSFSRTSTFSMQKQ</sequence>
<keyword evidence="1" id="KW-0106">Calcium</keyword>
<feature type="compositionally biased region" description="Acidic residues" evidence="3">
    <location>
        <begin position="1024"/>
        <end position="1046"/>
    </location>
</feature>
<feature type="region of interest" description="Disordered" evidence="3">
    <location>
        <begin position="1770"/>
        <end position="1794"/>
    </location>
</feature>
<feature type="compositionally biased region" description="Low complexity" evidence="3">
    <location>
        <begin position="1101"/>
        <end position="1121"/>
    </location>
</feature>
<dbReference type="GO" id="GO:0005509">
    <property type="term" value="F:calcium ion binding"/>
    <property type="evidence" value="ECO:0007669"/>
    <property type="project" value="InterPro"/>
</dbReference>
<feature type="compositionally biased region" description="Polar residues" evidence="3">
    <location>
        <begin position="1770"/>
        <end position="1779"/>
    </location>
</feature>
<evidence type="ECO:0000256" key="2">
    <source>
        <dbReference type="SAM" id="Coils"/>
    </source>
</evidence>
<gene>
    <name evidence="5" type="ORF">TTHERM_00107140</name>
</gene>
<dbReference type="STRING" id="312017.Q233Z1"/>
<dbReference type="EMBL" id="GG662767">
    <property type="protein sequence ID" value="EAR92111.2"/>
    <property type="molecule type" value="Genomic_DNA"/>
</dbReference>
<evidence type="ECO:0000313" key="6">
    <source>
        <dbReference type="Proteomes" id="UP000009168"/>
    </source>
</evidence>
<feature type="domain" description="EF-hand" evidence="4">
    <location>
        <begin position="1526"/>
        <end position="1561"/>
    </location>
</feature>
<dbReference type="SUPFAM" id="SSF47473">
    <property type="entry name" value="EF-hand"/>
    <property type="match status" value="1"/>
</dbReference>
<dbReference type="PROSITE" id="PS50222">
    <property type="entry name" value="EF_HAND_2"/>
    <property type="match status" value="1"/>
</dbReference>
<dbReference type="InterPro" id="IPR011992">
    <property type="entry name" value="EF-hand-dom_pair"/>
</dbReference>
<protein>
    <submittedName>
        <fullName evidence="5">EF hand protein</fullName>
    </submittedName>
</protein>
<feature type="region of interest" description="Disordered" evidence="3">
    <location>
        <begin position="1"/>
        <end position="42"/>
    </location>
</feature>
<evidence type="ECO:0000256" key="3">
    <source>
        <dbReference type="SAM" id="MobiDB-lite"/>
    </source>
</evidence>
<keyword evidence="2" id="KW-0175">Coiled coil</keyword>
<feature type="compositionally biased region" description="Polar residues" evidence="3">
    <location>
        <begin position="1090"/>
        <end position="1100"/>
    </location>
</feature>
<dbReference type="PANTHER" id="PTHR34894">
    <property type="entry name" value="SAM-DEPENDENT METHYLTRANSFERASE RSMI, CONSERVED SITE"/>
    <property type="match status" value="1"/>
</dbReference>
<accession>Q233Z1</accession>
<evidence type="ECO:0000313" key="5">
    <source>
        <dbReference type="EMBL" id="EAR92111.2"/>
    </source>
</evidence>
<evidence type="ECO:0000256" key="1">
    <source>
        <dbReference type="ARBA" id="ARBA00022837"/>
    </source>
</evidence>
<feature type="coiled-coil region" evidence="2">
    <location>
        <begin position="649"/>
        <end position="711"/>
    </location>
</feature>
<dbReference type="HOGENOM" id="CLU_236366_0_0_1"/>
<feature type="region of interest" description="Disordered" evidence="3">
    <location>
        <begin position="1022"/>
        <end position="1164"/>
    </location>
</feature>
<dbReference type="Proteomes" id="UP000009168">
    <property type="component" value="Unassembled WGS sequence"/>
</dbReference>
<dbReference type="PANTHER" id="PTHR34894:SF5">
    <property type="entry name" value="EF-HAND DOMAIN-CONTAINING PROTEIN"/>
    <property type="match status" value="1"/>
</dbReference>
<dbReference type="KEGG" id="tet:TTHERM_00107140"/>
<evidence type="ECO:0000259" key="4">
    <source>
        <dbReference type="PROSITE" id="PS50222"/>
    </source>
</evidence>
<feature type="region of interest" description="Disordered" evidence="3">
    <location>
        <begin position="801"/>
        <end position="822"/>
    </location>
</feature>
<dbReference type="GeneID" id="7846608"/>
<keyword evidence="6" id="KW-1185">Reference proteome</keyword>
<feature type="compositionally biased region" description="Low complexity" evidence="3">
    <location>
        <begin position="1855"/>
        <end position="1877"/>
    </location>
</feature>
<dbReference type="InterPro" id="IPR018247">
    <property type="entry name" value="EF_Hand_1_Ca_BS"/>
</dbReference>
<dbReference type="PROSITE" id="PS00018">
    <property type="entry name" value="EF_HAND_1"/>
    <property type="match status" value="1"/>
</dbReference>
<reference evidence="6" key="1">
    <citation type="journal article" date="2006" name="PLoS Biol.">
        <title>Macronuclear genome sequence of the ciliate Tetrahymena thermophila, a model eukaryote.</title>
        <authorList>
            <person name="Eisen J.A."/>
            <person name="Coyne R.S."/>
            <person name="Wu M."/>
            <person name="Wu D."/>
            <person name="Thiagarajan M."/>
            <person name="Wortman J.R."/>
            <person name="Badger J.H."/>
            <person name="Ren Q."/>
            <person name="Amedeo P."/>
            <person name="Jones K.M."/>
            <person name="Tallon L.J."/>
            <person name="Delcher A.L."/>
            <person name="Salzberg S.L."/>
            <person name="Silva J.C."/>
            <person name="Haas B.J."/>
            <person name="Majoros W.H."/>
            <person name="Farzad M."/>
            <person name="Carlton J.M."/>
            <person name="Smith R.K. Jr."/>
            <person name="Garg J."/>
            <person name="Pearlman R.E."/>
            <person name="Karrer K.M."/>
            <person name="Sun L."/>
            <person name="Manning G."/>
            <person name="Elde N.C."/>
            <person name="Turkewitz A.P."/>
            <person name="Asai D.J."/>
            <person name="Wilkes D.E."/>
            <person name="Wang Y."/>
            <person name="Cai H."/>
            <person name="Collins K."/>
            <person name="Stewart B.A."/>
            <person name="Lee S.R."/>
            <person name="Wilamowska K."/>
            <person name="Weinberg Z."/>
            <person name="Ruzzo W.L."/>
            <person name="Wloga D."/>
            <person name="Gaertig J."/>
            <person name="Frankel J."/>
            <person name="Tsao C.-C."/>
            <person name="Gorovsky M.A."/>
            <person name="Keeling P.J."/>
            <person name="Waller R.F."/>
            <person name="Patron N.J."/>
            <person name="Cherry J.M."/>
            <person name="Stover N.A."/>
            <person name="Krieger C.J."/>
            <person name="del Toro C."/>
            <person name="Ryder H.F."/>
            <person name="Williamson S.C."/>
            <person name="Barbeau R.A."/>
            <person name="Hamilton E.P."/>
            <person name="Orias E."/>
        </authorList>
    </citation>
    <scope>NUCLEOTIDE SEQUENCE [LARGE SCALE GENOMIC DNA]</scope>
    <source>
        <strain evidence="6">SB210</strain>
    </source>
</reference>
<dbReference type="eggNOG" id="ENOG502R2EH">
    <property type="taxonomic scope" value="Eukaryota"/>
</dbReference>
<feature type="compositionally biased region" description="Polar residues" evidence="3">
    <location>
        <begin position="809"/>
        <end position="819"/>
    </location>
</feature>
<dbReference type="InParanoid" id="Q233Z1"/>
<proteinExistence type="predicted"/>
<dbReference type="SMART" id="SM00054">
    <property type="entry name" value="EFh"/>
    <property type="match status" value="1"/>
</dbReference>